<protein>
    <submittedName>
        <fullName evidence="3">Uncharacterized protein</fullName>
    </submittedName>
</protein>
<dbReference type="InterPro" id="IPR054789">
    <property type="entry name" value="P97_adhes_N"/>
</dbReference>
<feature type="compositionally biased region" description="Low complexity" evidence="1">
    <location>
        <begin position="939"/>
        <end position="962"/>
    </location>
</feature>
<evidence type="ECO:0000256" key="1">
    <source>
        <dbReference type="SAM" id="MobiDB-lite"/>
    </source>
</evidence>
<gene>
    <name evidence="3" type="ORF">NCTC10125_00263</name>
</gene>
<dbReference type="Proteomes" id="UP000289629">
    <property type="component" value="Chromosome"/>
</dbReference>
<reference evidence="3 4" key="1">
    <citation type="submission" date="2019-01" db="EMBL/GenBank/DDBJ databases">
        <authorList>
            <consortium name="Pathogen Informatics"/>
        </authorList>
    </citation>
    <scope>NUCLEOTIDE SEQUENCE [LARGE SCALE GENOMIC DNA]</scope>
    <source>
        <strain evidence="3 4">NCTC10125</strain>
    </source>
</reference>
<feature type="region of interest" description="Disordered" evidence="1">
    <location>
        <begin position="926"/>
        <end position="970"/>
    </location>
</feature>
<name>A0AAJ5TCT1_9BACT</name>
<dbReference type="RefSeq" id="WP_044635304.1">
    <property type="nucleotide sequence ID" value="NZ_CP007229.1"/>
</dbReference>
<feature type="compositionally biased region" description="Acidic residues" evidence="1">
    <location>
        <begin position="926"/>
        <end position="938"/>
    </location>
</feature>
<organism evidence="3 4">
    <name type="scientific">Mesomycoplasma dispar</name>
    <dbReference type="NCBI Taxonomy" id="86660"/>
    <lineage>
        <taxon>Bacteria</taxon>
        <taxon>Bacillati</taxon>
        <taxon>Mycoplasmatota</taxon>
        <taxon>Mycoplasmoidales</taxon>
        <taxon>Metamycoplasmataceae</taxon>
        <taxon>Mesomycoplasma</taxon>
    </lineage>
</organism>
<evidence type="ECO:0000256" key="2">
    <source>
        <dbReference type="SAM" id="Phobius"/>
    </source>
</evidence>
<feature type="compositionally biased region" description="Low complexity" evidence="1">
    <location>
        <begin position="1067"/>
        <end position="1100"/>
    </location>
</feature>
<feature type="transmembrane region" description="Helical" evidence="2">
    <location>
        <begin position="21"/>
        <end position="40"/>
    </location>
</feature>
<dbReference type="AlphaFoldDB" id="A0AAJ5TCT1"/>
<keyword evidence="2" id="KW-1133">Transmembrane helix</keyword>
<keyword evidence="2" id="KW-0812">Transmembrane</keyword>
<dbReference type="NCBIfam" id="NF045828">
    <property type="entry name" value="P97_adhes_Nterm"/>
    <property type="match status" value="1"/>
</dbReference>
<dbReference type="EMBL" id="LR214971">
    <property type="protein sequence ID" value="VEU61478.1"/>
    <property type="molecule type" value="Genomic_DNA"/>
</dbReference>
<evidence type="ECO:0000313" key="3">
    <source>
        <dbReference type="EMBL" id="VEU61478.1"/>
    </source>
</evidence>
<feature type="compositionally biased region" description="Basic and acidic residues" evidence="1">
    <location>
        <begin position="1033"/>
        <end position="1063"/>
    </location>
</feature>
<feature type="compositionally biased region" description="Basic and acidic residues" evidence="1">
    <location>
        <begin position="1102"/>
        <end position="1112"/>
    </location>
</feature>
<sequence length="1138" mass="128807">MKKPKRKSLLVNLQSHILSKTGLAVGLVGIGIFTTVAVLTSRISYPDNPRQQVQDFAKKISLISFKLGDLTVDDNYNSIKKIIFDENGKKQTDLDFNRLVDVFQKTNGSLNQKVDFGEEIDKTKPHLEFLEIKPNDQSHSFEIKYRVAQKLADGNFVYSDNYTQDISFSQKSQFLRSNFNASLQKLVKIFRTKFTPITGEAIAKQFAEQETKKSDSTISPYLKRAQDVADYFNLSRQQKELESKIDKWFPNAKQVLLQLYHDKNNLIPDTNNKIFNFSFAKNQFSNQYATVDHKDNLSLFLQAQFSADAQKLLNYPDVKEWIEPIKLIKDDGSSLFSSSKSLIENLVLKKIKPKKAINLSAFDFFSLLQKKSTFSIFDASKDATEKINQILEEPLAFDFGKFSNLVSSASLNQKGLNVIFDPFSAEILKKDGNFVVSIPYKIQILASFYGKNSDEIIEEKSGKLELSHFSSTESGQEQNTTSNSAREFIYKKSDLQLSEAQRANEKLNPKYFLLDSNNPYSPNEIKKLIKNGEFSKLKAKIGAQSGYKYNFSNHESLVNSWTGKSNFPKETDFKNFKKDESLQAKETHTLSLDSSKFLQNPHEIAAFYSSLTKQNPQKIVKTFFELLKAAGLIFDFADLDNDFQFDWNNIFKSASKIRLNSQNYTSLSFNNQYANIDSSSFLATLFLPENLKNQIKKLENDSEILSKLTSQKLFNDKNEQILKDVFQSYEEATNFETLADVLAAFYYKVGLLDNFATWSQIGELDSEIVFNEVDDAENEKNLEDAKSEIEKLKSDSGASSSTDSQETEQKNFKSITYFYKIGKKDANGKISTPVFETPKTTLILKTISEKQAKVNEVTKKLDEIIDAIPVSYETIYLTEEEFQKLTNNGSGTDSTQAAQMVAAKIAKSSLLLKNEDKHLITNFTDTEETTSQESEQVEAQEQTQETEAPAAPAPAEKSSPESSENENDLTKKLPKVGKLISDIIKENYKKLFNLKYDSKLKIKVEVRNNDNFGDQNQKRLTIQVGIPEDYIEEIGKETEQPKTENDESEKATKPSDAEGRTEEATTEESSTSDTTASETTVSQTVSETAPAETAAPAPAEKSPVEPKEEKYRYSKKFNITVIKKSSQTTAETEEPKQK</sequence>
<keyword evidence="2" id="KW-0472">Membrane</keyword>
<dbReference type="KEGG" id="mds:MDIS_01355"/>
<accession>A0AAJ5TCT1</accession>
<evidence type="ECO:0000313" key="4">
    <source>
        <dbReference type="Proteomes" id="UP000289629"/>
    </source>
</evidence>
<proteinExistence type="predicted"/>
<feature type="region of interest" description="Disordered" evidence="1">
    <location>
        <begin position="1031"/>
        <end position="1138"/>
    </location>
</feature>